<comment type="caution">
    <text evidence="1">The sequence shown here is derived from an EMBL/GenBank/DDBJ whole genome shotgun (WGS) entry which is preliminary data.</text>
</comment>
<accession>A0A8T0HVV4</accession>
<keyword evidence="2" id="KW-1185">Reference proteome</keyword>
<gene>
    <name evidence="1" type="ORF">KC19_VG324300</name>
</gene>
<dbReference type="AlphaFoldDB" id="A0A8T0HVV4"/>
<dbReference type="EMBL" id="CM026426">
    <property type="protein sequence ID" value="KAG0575174.1"/>
    <property type="molecule type" value="Genomic_DNA"/>
</dbReference>
<evidence type="ECO:0000313" key="2">
    <source>
        <dbReference type="Proteomes" id="UP000822688"/>
    </source>
</evidence>
<evidence type="ECO:0000313" key="1">
    <source>
        <dbReference type="EMBL" id="KAG0575174.1"/>
    </source>
</evidence>
<reference evidence="1" key="1">
    <citation type="submission" date="2020-06" db="EMBL/GenBank/DDBJ databases">
        <title>WGS assembly of Ceratodon purpureus strain R40.</title>
        <authorList>
            <person name="Carey S.B."/>
            <person name="Jenkins J."/>
            <person name="Shu S."/>
            <person name="Lovell J.T."/>
            <person name="Sreedasyam A."/>
            <person name="Maumus F."/>
            <person name="Tiley G.P."/>
            <person name="Fernandez-Pozo N."/>
            <person name="Barry K."/>
            <person name="Chen C."/>
            <person name="Wang M."/>
            <person name="Lipzen A."/>
            <person name="Daum C."/>
            <person name="Saski C.A."/>
            <person name="Payton A.C."/>
            <person name="Mcbreen J.C."/>
            <person name="Conrad R.E."/>
            <person name="Kollar L.M."/>
            <person name="Olsson S."/>
            <person name="Huttunen S."/>
            <person name="Landis J.B."/>
            <person name="Wickett N.J."/>
            <person name="Johnson M.G."/>
            <person name="Rensing S.A."/>
            <person name="Grimwood J."/>
            <person name="Schmutz J."/>
            <person name="Mcdaniel S.F."/>
        </authorList>
    </citation>
    <scope>NUCLEOTIDE SEQUENCE</scope>
    <source>
        <strain evidence="1">R40</strain>
    </source>
</reference>
<dbReference type="Proteomes" id="UP000822688">
    <property type="component" value="Chromosome V"/>
</dbReference>
<proteinExistence type="predicted"/>
<protein>
    <submittedName>
        <fullName evidence="1">Uncharacterized protein</fullName>
    </submittedName>
</protein>
<organism evidence="1 2">
    <name type="scientific">Ceratodon purpureus</name>
    <name type="common">Fire moss</name>
    <name type="synonym">Dicranum purpureum</name>
    <dbReference type="NCBI Taxonomy" id="3225"/>
    <lineage>
        <taxon>Eukaryota</taxon>
        <taxon>Viridiplantae</taxon>
        <taxon>Streptophyta</taxon>
        <taxon>Embryophyta</taxon>
        <taxon>Bryophyta</taxon>
        <taxon>Bryophytina</taxon>
        <taxon>Bryopsida</taxon>
        <taxon>Dicranidae</taxon>
        <taxon>Pseudoditrichales</taxon>
        <taxon>Ditrichaceae</taxon>
        <taxon>Ceratodon</taxon>
    </lineage>
</organism>
<name>A0A8T0HVV4_CERPU</name>
<sequence length="84" mass="9470">MPCLPNFQSFTEGERLQASKSCSRGDDSGTVAFLLSAGRLLREDTSKSLLRSSGALQQGHFWCRVKCRSLHFWCRVQCRSLKCV</sequence>